<organism evidence="2 3">
    <name type="scientific">Psophocarpus tetragonolobus</name>
    <name type="common">Winged bean</name>
    <name type="synonym">Dolichos tetragonolobus</name>
    <dbReference type="NCBI Taxonomy" id="3891"/>
    <lineage>
        <taxon>Eukaryota</taxon>
        <taxon>Viridiplantae</taxon>
        <taxon>Streptophyta</taxon>
        <taxon>Embryophyta</taxon>
        <taxon>Tracheophyta</taxon>
        <taxon>Spermatophyta</taxon>
        <taxon>Magnoliopsida</taxon>
        <taxon>eudicotyledons</taxon>
        <taxon>Gunneridae</taxon>
        <taxon>Pentapetalae</taxon>
        <taxon>rosids</taxon>
        <taxon>fabids</taxon>
        <taxon>Fabales</taxon>
        <taxon>Fabaceae</taxon>
        <taxon>Papilionoideae</taxon>
        <taxon>50 kb inversion clade</taxon>
        <taxon>NPAAA clade</taxon>
        <taxon>indigoferoid/millettioid clade</taxon>
        <taxon>Phaseoleae</taxon>
        <taxon>Psophocarpus</taxon>
    </lineage>
</organism>
<protein>
    <submittedName>
        <fullName evidence="2">Uncharacterized protein</fullName>
    </submittedName>
</protein>
<sequence length="144" mass="16149">MESDRALAWGECITCGKVNRLQEEVLLVNSSKVGLERDLATARTRVNKLEDEVKQLTTDKLKPLELERDDLRVREASLETQVMSLIESLNNSNLEIANQFAKGLNMAMEQVKCLAPELDLSFVGPFHELVNGVIIPVREEEVGN</sequence>
<dbReference type="Proteomes" id="UP001386955">
    <property type="component" value="Unassembled WGS sequence"/>
</dbReference>
<feature type="coiled-coil region" evidence="1">
    <location>
        <begin position="32"/>
        <end position="59"/>
    </location>
</feature>
<gene>
    <name evidence="2" type="ORF">VNO78_06318</name>
</gene>
<reference evidence="2 3" key="1">
    <citation type="submission" date="2024-01" db="EMBL/GenBank/DDBJ databases">
        <title>The genomes of 5 underutilized Papilionoideae crops provide insights into root nodulation and disease resistanc.</title>
        <authorList>
            <person name="Jiang F."/>
        </authorList>
    </citation>
    <scope>NUCLEOTIDE SEQUENCE [LARGE SCALE GENOMIC DNA]</scope>
    <source>
        <strain evidence="2">DUOXIRENSHENG_FW03</strain>
        <tissue evidence="2">Leaves</tissue>
    </source>
</reference>
<evidence type="ECO:0000313" key="3">
    <source>
        <dbReference type="Proteomes" id="UP001386955"/>
    </source>
</evidence>
<keyword evidence="3" id="KW-1185">Reference proteome</keyword>
<name>A0AAN9STF5_PSOTE</name>
<comment type="caution">
    <text evidence="2">The sequence shown here is derived from an EMBL/GenBank/DDBJ whole genome shotgun (WGS) entry which is preliminary data.</text>
</comment>
<dbReference type="EMBL" id="JAYMYS010000002">
    <property type="protein sequence ID" value="KAK7405122.1"/>
    <property type="molecule type" value="Genomic_DNA"/>
</dbReference>
<keyword evidence="1" id="KW-0175">Coiled coil</keyword>
<dbReference type="AlphaFoldDB" id="A0AAN9STF5"/>
<accession>A0AAN9STF5</accession>
<evidence type="ECO:0000313" key="2">
    <source>
        <dbReference type="EMBL" id="KAK7405122.1"/>
    </source>
</evidence>
<evidence type="ECO:0000256" key="1">
    <source>
        <dbReference type="SAM" id="Coils"/>
    </source>
</evidence>
<proteinExistence type="predicted"/>